<feature type="compositionally biased region" description="Polar residues" evidence="1">
    <location>
        <begin position="17"/>
        <end position="30"/>
    </location>
</feature>
<dbReference type="OrthoDB" id="1215883at2759"/>
<evidence type="ECO:0000259" key="2">
    <source>
        <dbReference type="Pfam" id="PF00078"/>
    </source>
</evidence>
<keyword evidence="5" id="KW-1185">Reference proteome</keyword>
<accession>A0A484LWV7</accession>
<feature type="region of interest" description="Disordered" evidence="1">
    <location>
        <begin position="1"/>
        <end position="33"/>
    </location>
</feature>
<organism evidence="4 5">
    <name type="scientific">Cuscuta campestris</name>
    <dbReference type="NCBI Taxonomy" id="132261"/>
    <lineage>
        <taxon>Eukaryota</taxon>
        <taxon>Viridiplantae</taxon>
        <taxon>Streptophyta</taxon>
        <taxon>Embryophyta</taxon>
        <taxon>Tracheophyta</taxon>
        <taxon>Spermatophyta</taxon>
        <taxon>Magnoliopsida</taxon>
        <taxon>eudicotyledons</taxon>
        <taxon>Gunneridae</taxon>
        <taxon>Pentapetalae</taxon>
        <taxon>asterids</taxon>
        <taxon>lamiids</taxon>
        <taxon>Solanales</taxon>
        <taxon>Convolvulaceae</taxon>
        <taxon>Cuscuteae</taxon>
        <taxon>Cuscuta</taxon>
        <taxon>Cuscuta subgen. Grammica</taxon>
        <taxon>Cuscuta sect. Cleistogrammica</taxon>
    </lineage>
</organism>
<dbReference type="PANTHER" id="PTHR31635">
    <property type="entry name" value="REVERSE TRANSCRIPTASE DOMAIN-CONTAINING PROTEIN-RELATED"/>
    <property type="match status" value="1"/>
</dbReference>
<evidence type="ECO:0000256" key="1">
    <source>
        <dbReference type="SAM" id="MobiDB-lite"/>
    </source>
</evidence>
<dbReference type="InterPro" id="IPR043502">
    <property type="entry name" value="DNA/RNA_pol_sf"/>
</dbReference>
<dbReference type="SUPFAM" id="SSF56672">
    <property type="entry name" value="DNA/RNA polymerases"/>
    <property type="match status" value="1"/>
</dbReference>
<feature type="compositionally biased region" description="Basic and acidic residues" evidence="1">
    <location>
        <begin position="982"/>
        <end position="995"/>
    </location>
</feature>
<dbReference type="InterPro" id="IPR000477">
    <property type="entry name" value="RT_dom"/>
</dbReference>
<feature type="domain" description="Reverse transcriptase" evidence="2">
    <location>
        <begin position="562"/>
        <end position="651"/>
    </location>
</feature>
<evidence type="ECO:0000313" key="4">
    <source>
        <dbReference type="EMBL" id="VFQ81013.1"/>
    </source>
</evidence>
<dbReference type="InterPro" id="IPR025558">
    <property type="entry name" value="DUF4283"/>
</dbReference>
<dbReference type="PANTHER" id="PTHR31635:SF196">
    <property type="entry name" value="REVERSE TRANSCRIPTASE DOMAIN-CONTAINING PROTEIN-RELATED"/>
    <property type="match status" value="1"/>
</dbReference>
<evidence type="ECO:0008006" key="6">
    <source>
        <dbReference type="Google" id="ProtNLM"/>
    </source>
</evidence>
<dbReference type="EMBL" id="OOIL02002239">
    <property type="protein sequence ID" value="VFQ81013.1"/>
    <property type="molecule type" value="Genomic_DNA"/>
</dbReference>
<feature type="region of interest" description="Disordered" evidence="1">
    <location>
        <begin position="982"/>
        <end position="1006"/>
    </location>
</feature>
<reference evidence="4 5" key="1">
    <citation type="submission" date="2018-04" db="EMBL/GenBank/DDBJ databases">
        <authorList>
            <person name="Vogel A."/>
        </authorList>
    </citation>
    <scope>NUCLEOTIDE SEQUENCE [LARGE SCALE GENOMIC DNA]</scope>
</reference>
<protein>
    <recommendedName>
        <fullName evidence="6">Reverse transcriptase domain-containing protein</fullName>
    </recommendedName>
</protein>
<proteinExistence type="predicted"/>
<dbReference type="Proteomes" id="UP000595140">
    <property type="component" value="Unassembled WGS sequence"/>
</dbReference>
<name>A0A484LWV7_9ASTE</name>
<sequence length="1006" mass="115325">MEKQLSPTTTEKDIPADTSTEEVSQISEPTEANELDLNKEGKKTYAEVVGIQEDLNLDLKFIPTEMINGQSIVRLTQEDIVDPGTYWNSVLICCILGANPPLDVIKGFLSRIWSSYEIEGISFLKESQFIVKFRKEEDRNEIIKRKYYYMDNKPVLVKEWFPGSKIDLMELKDVPIWIQFPDLDLKYWSLSGLIKFGRCKDNLLKGTKQLLLEGNGLSHASKLHSKRKTDNKVASNAKRMVWRPKTKTVMDDQENITREGETLTPIPAEQPVVCNEEIGERSKDDETYDMAVEGFTKVNKRKALRRSSLEGKESNYIVAEVWDQTHEGFPMNQVVQKLKQLKHPLKKLNKSKSHSLETQIEETRAKLHDIQEHLKGDRADNDMIDMEKHLKKEPHLKLRASFLMKSQQAKVDWITLGDQNSKLFYAWVKKRKLQNHITSLTNANGIEKEGKEKVAEILVEYAKKQLGTSIETESINKDIVELGNKLSIEQQLILISHVTPEEFKSCIFEIPNNKSPGPDGYSSGFFKNQWSKVGELTTRAIMSFFQKDDTLKQINATNLIFIPKKEEPKSPVDLRPIACCNVLYKTISKIFCRRLKKILPSIVSLNQGAFIEGRELVHNVLLCQEFARGYNRKNISPRCLMKLDLQKAYDNSTTSGTVPKNLMHASTGRKSYAQERYQERCDNAIASTNKYKRDNVDVTSPEAIFLLQPLYEQGLIPNMRRFDIEPYLNVSAFCMYLLSNVEASLIRVVLSINEFISKSHSLKKLNKSKSHSLETQIEETRAKLHDIQEHLKGDRADNDMIDMEKHLKKEPHLKLRASFLMKSQQAKVDWITLGDQNSKLFYAWVKKRKLQNHITSLTNANGIEKEGKEKVAEILVEYAKKQLGTSIETESINKDIVELGNKLSIEQQLILISHVTPEEFKSCIFEIPNNKSPGPDGYSSGFFKNQWSKVGELTTRAIMSFFQKDDTLKQINATNLIFIPKKEEPKSPKAQEDSAKYCQLKPRGLH</sequence>
<evidence type="ECO:0000313" key="5">
    <source>
        <dbReference type="Proteomes" id="UP000595140"/>
    </source>
</evidence>
<feature type="domain" description="DUF4283" evidence="3">
    <location>
        <begin position="87"/>
        <end position="165"/>
    </location>
</feature>
<dbReference type="Pfam" id="PF00078">
    <property type="entry name" value="RVT_1"/>
    <property type="match status" value="1"/>
</dbReference>
<dbReference type="Pfam" id="PF14111">
    <property type="entry name" value="DUF4283"/>
    <property type="match status" value="1"/>
</dbReference>
<evidence type="ECO:0000259" key="3">
    <source>
        <dbReference type="Pfam" id="PF14111"/>
    </source>
</evidence>
<dbReference type="AlphaFoldDB" id="A0A484LWV7"/>
<gene>
    <name evidence="4" type="ORF">CCAM_LOCUS22789</name>
</gene>